<feature type="compositionally biased region" description="Gly residues" evidence="1">
    <location>
        <begin position="1"/>
        <end position="11"/>
    </location>
</feature>
<evidence type="ECO:0000256" key="1">
    <source>
        <dbReference type="SAM" id="MobiDB-lite"/>
    </source>
</evidence>
<protein>
    <submittedName>
        <fullName evidence="2">Uncharacterized protein</fullName>
    </submittedName>
</protein>
<dbReference type="Proteomes" id="UP001620626">
    <property type="component" value="Unassembled WGS sequence"/>
</dbReference>
<evidence type="ECO:0000313" key="3">
    <source>
        <dbReference type="Proteomes" id="UP001620626"/>
    </source>
</evidence>
<dbReference type="EMBL" id="JBICBT010001106">
    <property type="protein sequence ID" value="KAL3082497.1"/>
    <property type="molecule type" value="Genomic_DNA"/>
</dbReference>
<accession>A0ABD2ITP8</accession>
<feature type="compositionally biased region" description="Basic and acidic residues" evidence="1">
    <location>
        <begin position="64"/>
        <end position="73"/>
    </location>
</feature>
<sequence length="165" mass="18152">MENLGGWGGGTTTTTPKIGGWGGGGGEGLLLGEREKCEELGGWGWWTGPGPETRRTTTTTTMFDRLRPEKENSESGGGHIGWQKTHKVRPKNEGTTQRDAKSHGQIALWASALKERTAQSASARLSAGKRRGTMRWAIVCVSRRMTFYMDEQKIDVDERVCINQT</sequence>
<feature type="region of interest" description="Disordered" evidence="1">
    <location>
        <begin position="1"/>
        <end position="23"/>
    </location>
</feature>
<evidence type="ECO:0000313" key="2">
    <source>
        <dbReference type="EMBL" id="KAL3082497.1"/>
    </source>
</evidence>
<name>A0ABD2ITP8_9BILA</name>
<feature type="region of interest" description="Disordered" evidence="1">
    <location>
        <begin position="41"/>
        <end position="102"/>
    </location>
</feature>
<keyword evidence="3" id="KW-1185">Reference proteome</keyword>
<organism evidence="2 3">
    <name type="scientific">Heterodera trifolii</name>
    <dbReference type="NCBI Taxonomy" id="157864"/>
    <lineage>
        <taxon>Eukaryota</taxon>
        <taxon>Metazoa</taxon>
        <taxon>Ecdysozoa</taxon>
        <taxon>Nematoda</taxon>
        <taxon>Chromadorea</taxon>
        <taxon>Rhabditida</taxon>
        <taxon>Tylenchina</taxon>
        <taxon>Tylenchomorpha</taxon>
        <taxon>Tylenchoidea</taxon>
        <taxon>Heteroderidae</taxon>
        <taxon>Heteroderinae</taxon>
        <taxon>Heterodera</taxon>
    </lineage>
</organism>
<reference evidence="2 3" key="1">
    <citation type="submission" date="2024-10" db="EMBL/GenBank/DDBJ databases">
        <authorList>
            <person name="Kim D."/>
        </authorList>
    </citation>
    <scope>NUCLEOTIDE SEQUENCE [LARGE SCALE GENOMIC DNA]</scope>
    <source>
        <strain evidence="2">BH-2024</strain>
    </source>
</reference>
<dbReference type="AlphaFoldDB" id="A0ABD2ITP8"/>
<feature type="compositionally biased region" description="Basic and acidic residues" evidence="1">
    <location>
        <begin position="90"/>
        <end position="102"/>
    </location>
</feature>
<proteinExistence type="predicted"/>
<feature type="compositionally biased region" description="Low complexity" evidence="1">
    <location>
        <begin position="48"/>
        <end position="61"/>
    </location>
</feature>
<gene>
    <name evidence="2" type="ORF">niasHT_030511</name>
</gene>
<comment type="caution">
    <text evidence="2">The sequence shown here is derived from an EMBL/GenBank/DDBJ whole genome shotgun (WGS) entry which is preliminary data.</text>
</comment>